<feature type="transmembrane region" description="Helical" evidence="5">
    <location>
        <begin position="55"/>
        <end position="75"/>
    </location>
</feature>
<evidence type="ECO:0000313" key="7">
    <source>
        <dbReference type="EMBL" id="KAK6222120.1"/>
    </source>
</evidence>
<keyword evidence="4 5" id="KW-0472">Membrane</keyword>
<keyword evidence="3 5" id="KW-1133">Transmembrane helix</keyword>
<dbReference type="SUPFAM" id="SSF103473">
    <property type="entry name" value="MFS general substrate transporter"/>
    <property type="match status" value="1"/>
</dbReference>
<evidence type="ECO:0000256" key="3">
    <source>
        <dbReference type="ARBA" id="ARBA00022989"/>
    </source>
</evidence>
<keyword evidence="8" id="KW-1185">Reference proteome</keyword>
<reference evidence="7 8" key="1">
    <citation type="submission" date="2023-04" db="EMBL/GenBank/DDBJ databases">
        <title>Colletotrichum tabacum stain YC1 causing leaf anthracnose on Nicotiana tabacum(L.) cv.</title>
        <authorList>
            <person name="Ji Z."/>
            <person name="Wang M."/>
            <person name="Zhang J."/>
            <person name="Wang N."/>
            <person name="Zhou Z."/>
        </authorList>
    </citation>
    <scope>NUCLEOTIDE SEQUENCE [LARGE SCALE GENOMIC DNA]</scope>
    <source>
        <strain evidence="7 8">YC1</strain>
    </source>
</reference>
<organism evidence="7 8">
    <name type="scientific">Colletotrichum tabaci</name>
    <dbReference type="NCBI Taxonomy" id="1209068"/>
    <lineage>
        <taxon>Eukaryota</taxon>
        <taxon>Fungi</taxon>
        <taxon>Dikarya</taxon>
        <taxon>Ascomycota</taxon>
        <taxon>Pezizomycotina</taxon>
        <taxon>Sordariomycetes</taxon>
        <taxon>Hypocreomycetidae</taxon>
        <taxon>Glomerellales</taxon>
        <taxon>Glomerellaceae</taxon>
        <taxon>Colletotrichum</taxon>
        <taxon>Colletotrichum destructivum species complex</taxon>
    </lineage>
</organism>
<dbReference type="PANTHER" id="PTHR23502">
    <property type="entry name" value="MAJOR FACILITATOR SUPERFAMILY"/>
    <property type="match status" value="1"/>
</dbReference>
<dbReference type="PROSITE" id="PS50850">
    <property type="entry name" value="MFS"/>
    <property type="match status" value="1"/>
</dbReference>
<feature type="domain" description="Major facilitator superfamily (MFS) profile" evidence="6">
    <location>
        <begin position="52"/>
        <end position="518"/>
    </location>
</feature>
<keyword evidence="2 5" id="KW-0812">Transmembrane</keyword>
<gene>
    <name evidence="7" type="ORF">QIS74_04375</name>
</gene>
<proteinExistence type="predicted"/>
<feature type="transmembrane region" description="Helical" evidence="5">
    <location>
        <begin position="402"/>
        <end position="421"/>
    </location>
</feature>
<feature type="transmembrane region" description="Helical" evidence="5">
    <location>
        <begin position="467"/>
        <end position="490"/>
    </location>
</feature>
<comment type="subcellular location">
    <subcellularLocation>
        <location evidence="1">Membrane</location>
        <topology evidence="1">Multi-pass membrane protein</topology>
    </subcellularLocation>
</comment>
<comment type="caution">
    <text evidence="7">The sequence shown here is derived from an EMBL/GenBank/DDBJ whole genome shotgun (WGS) entry which is preliminary data.</text>
</comment>
<protein>
    <recommendedName>
        <fullName evidence="6">Major facilitator superfamily (MFS) profile domain-containing protein</fullName>
    </recommendedName>
</protein>
<feature type="transmembrane region" description="Helical" evidence="5">
    <location>
        <begin position="214"/>
        <end position="234"/>
    </location>
</feature>
<name>A0AAV9TK30_9PEZI</name>
<feature type="transmembrane region" description="Helical" evidence="5">
    <location>
        <begin position="361"/>
        <end position="381"/>
    </location>
</feature>
<feature type="transmembrane region" description="Helical" evidence="5">
    <location>
        <begin position="186"/>
        <end position="202"/>
    </location>
</feature>
<dbReference type="Pfam" id="PF07690">
    <property type="entry name" value="MFS_1"/>
    <property type="match status" value="1"/>
</dbReference>
<feature type="transmembrane region" description="Helical" evidence="5">
    <location>
        <begin position="87"/>
        <end position="108"/>
    </location>
</feature>
<accession>A0AAV9TK30</accession>
<evidence type="ECO:0000256" key="4">
    <source>
        <dbReference type="ARBA" id="ARBA00023136"/>
    </source>
</evidence>
<dbReference type="PANTHER" id="PTHR23502:SF50">
    <property type="entry name" value="TRANSPORTER, PUTATIVE (AFU_ORTHOLOGUE AFUA_5G00430)-RELATED"/>
    <property type="match status" value="1"/>
</dbReference>
<dbReference type="EMBL" id="JASAOK010000019">
    <property type="protein sequence ID" value="KAK6222120.1"/>
    <property type="molecule type" value="Genomic_DNA"/>
</dbReference>
<feature type="transmembrane region" description="Helical" evidence="5">
    <location>
        <begin position="320"/>
        <end position="341"/>
    </location>
</feature>
<dbReference type="InterPro" id="IPR020846">
    <property type="entry name" value="MFS_dom"/>
</dbReference>
<evidence type="ECO:0000313" key="8">
    <source>
        <dbReference type="Proteomes" id="UP001327957"/>
    </source>
</evidence>
<dbReference type="GO" id="GO:0022857">
    <property type="term" value="F:transmembrane transporter activity"/>
    <property type="evidence" value="ECO:0007669"/>
    <property type="project" value="InterPro"/>
</dbReference>
<evidence type="ECO:0000259" key="6">
    <source>
        <dbReference type="PROSITE" id="PS50850"/>
    </source>
</evidence>
<dbReference type="AlphaFoldDB" id="A0AAV9TK30"/>
<dbReference type="Gene3D" id="1.20.1250.20">
    <property type="entry name" value="MFS general substrate transporter like domains"/>
    <property type="match status" value="1"/>
</dbReference>
<dbReference type="GO" id="GO:0005886">
    <property type="term" value="C:plasma membrane"/>
    <property type="evidence" value="ECO:0007669"/>
    <property type="project" value="TreeGrafter"/>
</dbReference>
<evidence type="ECO:0000256" key="5">
    <source>
        <dbReference type="SAM" id="Phobius"/>
    </source>
</evidence>
<evidence type="ECO:0000256" key="2">
    <source>
        <dbReference type="ARBA" id="ARBA00022692"/>
    </source>
</evidence>
<dbReference type="InterPro" id="IPR036259">
    <property type="entry name" value="MFS_trans_sf"/>
</dbReference>
<feature type="transmembrane region" description="Helical" evidence="5">
    <location>
        <begin position="441"/>
        <end position="460"/>
    </location>
</feature>
<evidence type="ECO:0000256" key="1">
    <source>
        <dbReference type="ARBA" id="ARBA00004141"/>
    </source>
</evidence>
<dbReference type="InterPro" id="IPR011701">
    <property type="entry name" value="MFS"/>
</dbReference>
<sequence length="541" mass="59241">MAASDPERLVSDDNFPPGTIRLLSGPSTLILVPEPTTDPNDPLNWSFTRKAVNTVFVYILTIIIFATLVMQTIFWPQMTVELNMTYAQLNAGISCNVAGLAVGSFIFVPFTKKYGRRSTYVISTAVLAGTAWWSGRMNTVSEMYMTNLLFGLAGSANETVAEMTASGKIPLIADVFFVHQRGMANGLYIISVMLGNTLIPTISGVQAEAQGWRWAYYTTAICLTIITFVFLFFFEETKYVPVSVGQLSQDGPHEVEGMKEPPAFATSKLDGSPVVPLGQRASATTLEPPRMKTFRQRMQFLTPTSEPLFRGFVTPFRTSMLLHVLFTAVQSANAIFFLVLMSSVNPIVFSAPPYSFGTAGFGLMLVGPFIGNAIGSLYGGFCGDWVAVRLAKRSNGVFEPEFRLYILALPAVLMGSGLAIYGVTLDRGMHWIYPSIGSAMYSFSMGAIMDISFTVVIDIYTDITADCFVFITFIRNAGTIALPFGIVPWLNSMSLTYIFVICGCISSSIALLFIPLVIWGKAIRKASEHRYEALRVEVASP</sequence>
<feature type="transmembrane region" description="Helical" evidence="5">
    <location>
        <begin position="496"/>
        <end position="520"/>
    </location>
</feature>
<dbReference type="Proteomes" id="UP001327957">
    <property type="component" value="Unassembled WGS sequence"/>
</dbReference>